<dbReference type="SUPFAM" id="SSF51445">
    <property type="entry name" value="(Trans)glycosidases"/>
    <property type="match status" value="1"/>
</dbReference>
<dbReference type="InterPro" id="IPR017853">
    <property type="entry name" value="GH"/>
</dbReference>
<dbReference type="PANTHER" id="PTHR31490">
    <property type="entry name" value="GLYCOSYL HYDROLASE"/>
    <property type="match status" value="1"/>
</dbReference>
<dbReference type="SMART" id="SM00633">
    <property type="entry name" value="Glyco_10"/>
    <property type="match status" value="1"/>
</dbReference>
<keyword evidence="6 9" id="KW-0119">Carbohydrate metabolism</keyword>
<comment type="catalytic activity">
    <reaction evidence="1 9">
        <text>Endohydrolysis of (1-&gt;4)-beta-D-xylosidic linkages in xylans.</text>
        <dbReference type="EC" id="3.2.1.8"/>
    </reaction>
</comment>
<dbReference type="PROSITE" id="PS51760">
    <property type="entry name" value="GH10_2"/>
    <property type="match status" value="1"/>
</dbReference>
<dbReference type="InterPro" id="IPR001000">
    <property type="entry name" value="GH10_dom"/>
</dbReference>
<keyword evidence="7 9" id="KW-0326">Glycosidase</keyword>
<evidence type="ECO:0000256" key="9">
    <source>
        <dbReference type="RuleBase" id="RU361174"/>
    </source>
</evidence>
<evidence type="ECO:0000256" key="8">
    <source>
        <dbReference type="ARBA" id="ARBA00023326"/>
    </source>
</evidence>
<proteinExistence type="inferred from homology"/>
<keyword evidence="5 9" id="KW-0378">Hydrolase</keyword>
<evidence type="ECO:0000259" key="10">
    <source>
        <dbReference type="PROSITE" id="PS51760"/>
    </source>
</evidence>
<keyword evidence="3 11" id="KW-0858">Xylan degradation</keyword>
<organism evidence="11">
    <name type="scientific">uncultured bacterium Contig15</name>
    <dbReference type="NCBI Taxonomy" id="1393441"/>
    <lineage>
        <taxon>Bacteria</taxon>
        <taxon>environmental samples</taxon>
    </lineage>
</organism>
<dbReference type="AlphaFoldDB" id="W0FKB0"/>
<dbReference type="EMBL" id="KC246777">
    <property type="protein sequence ID" value="AHF23854.1"/>
    <property type="molecule type" value="Genomic_DNA"/>
</dbReference>
<dbReference type="Gene3D" id="3.20.20.80">
    <property type="entry name" value="Glycosidases"/>
    <property type="match status" value="1"/>
</dbReference>
<dbReference type="GO" id="GO:0045493">
    <property type="term" value="P:xylan catabolic process"/>
    <property type="evidence" value="ECO:0007669"/>
    <property type="project" value="UniProtKB-KW"/>
</dbReference>
<dbReference type="GO" id="GO:0031176">
    <property type="term" value="F:endo-1,4-beta-xylanase activity"/>
    <property type="evidence" value="ECO:0007669"/>
    <property type="project" value="UniProtKB-EC"/>
</dbReference>
<evidence type="ECO:0000256" key="2">
    <source>
        <dbReference type="ARBA" id="ARBA00007495"/>
    </source>
</evidence>
<dbReference type="Pfam" id="PF00331">
    <property type="entry name" value="Glyco_hydro_10"/>
    <property type="match status" value="1"/>
</dbReference>
<evidence type="ECO:0000256" key="7">
    <source>
        <dbReference type="ARBA" id="ARBA00023295"/>
    </source>
</evidence>
<evidence type="ECO:0000256" key="5">
    <source>
        <dbReference type="ARBA" id="ARBA00022801"/>
    </source>
</evidence>
<name>W0FKB0_9BACT</name>
<dbReference type="PANTHER" id="PTHR31490:SF88">
    <property type="entry name" value="BETA-XYLANASE"/>
    <property type="match status" value="1"/>
</dbReference>
<keyword evidence="4" id="KW-0732">Signal</keyword>
<sequence>MNYELTKGGIIMNQLKHREADAKLQILNPDGSPAAGRTVRVDQVSHQFLFGCGAFDSVDLMRVEDDSRREFLRERMDKWLQLFNYGTLPFYWGRYEPVEGQTVYPETMAAAKWLREKGVRVKGHPLCWHTSCAPWLMQYSNEEILRRQLERIHRDVSAFKGVIGLWDVINEVVIMPVFDKYDNAITRICKEQGRVPLVKQVFAAAKETDPDAVLLINDFNTSKAYEHLIEDLLEADVPISAIGIQSHQHQGYWGLEKLYDVLERYSRFGLPIHFTENTLISGEIMPAHIVDLNDWQVDEWPSTPEGEDRQAREISEMYTVLFSHPLVEAITTWDFNDGCWLKAPSGFVRQDNSEKPSYHALSGLIHGAWETHDTLTADADGYISFTGFKGGYSLRTDIGNASFTLNKDLCQQLTLNP</sequence>
<feature type="domain" description="GH10" evidence="10">
    <location>
        <begin position="35"/>
        <end position="364"/>
    </location>
</feature>
<protein>
    <recommendedName>
        <fullName evidence="9">Beta-xylanase</fullName>
        <ecNumber evidence="9">3.2.1.8</ecNumber>
    </recommendedName>
</protein>
<evidence type="ECO:0000256" key="6">
    <source>
        <dbReference type="ARBA" id="ARBA00023277"/>
    </source>
</evidence>
<keyword evidence="8 9" id="KW-0624">Polysaccharide degradation</keyword>
<accession>W0FKB0</accession>
<comment type="similarity">
    <text evidence="2 9">Belongs to the glycosyl hydrolase 10 (cellulase F) family.</text>
</comment>
<evidence type="ECO:0000256" key="3">
    <source>
        <dbReference type="ARBA" id="ARBA00022651"/>
    </source>
</evidence>
<evidence type="ECO:0000313" key="11">
    <source>
        <dbReference type="EMBL" id="AHF23854.1"/>
    </source>
</evidence>
<dbReference type="EC" id="3.2.1.8" evidence="9"/>
<dbReference type="PRINTS" id="PR00134">
    <property type="entry name" value="GLHYDRLASE10"/>
</dbReference>
<evidence type="ECO:0000256" key="1">
    <source>
        <dbReference type="ARBA" id="ARBA00000681"/>
    </source>
</evidence>
<reference evidence="11" key="1">
    <citation type="journal article" date="2013" name="PLoS ONE">
        <title>Metagenomic insights into the carbohydrate-active enzymes carried by the microorganisms adhering to solid digesta in the rumen of cows.</title>
        <authorList>
            <person name="Wang L."/>
            <person name="Hatem A."/>
            <person name="Catalyurek U.V."/>
            <person name="Morrison M."/>
            <person name="Yu Z."/>
        </authorList>
    </citation>
    <scope>NUCLEOTIDE SEQUENCE</scope>
</reference>
<evidence type="ECO:0000256" key="4">
    <source>
        <dbReference type="ARBA" id="ARBA00022729"/>
    </source>
</evidence>
<dbReference type="InterPro" id="IPR044846">
    <property type="entry name" value="GH10"/>
</dbReference>